<protein>
    <submittedName>
        <fullName evidence="1">Uncharacterized conserved protein</fullName>
    </submittedName>
</protein>
<proteinExistence type="predicted"/>
<reference evidence="1 2" key="1">
    <citation type="submission" date="2018-12" db="EMBL/GenBank/DDBJ databases">
        <authorList>
            <consortium name="Pathogen Informatics"/>
        </authorList>
    </citation>
    <scope>NUCLEOTIDE SEQUENCE [LARGE SCALE GENOMIC DNA]</scope>
    <source>
        <strain evidence="1 2">NCTC9695</strain>
    </source>
</reference>
<name>A0A447TAV6_CHRVL</name>
<organism evidence="1 2">
    <name type="scientific">Chromobacterium violaceum</name>
    <dbReference type="NCBI Taxonomy" id="536"/>
    <lineage>
        <taxon>Bacteria</taxon>
        <taxon>Pseudomonadati</taxon>
        <taxon>Pseudomonadota</taxon>
        <taxon>Betaproteobacteria</taxon>
        <taxon>Neisseriales</taxon>
        <taxon>Chromobacteriaceae</taxon>
        <taxon>Chromobacterium</taxon>
    </lineage>
</organism>
<evidence type="ECO:0000313" key="1">
    <source>
        <dbReference type="EMBL" id="VEB42022.1"/>
    </source>
</evidence>
<gene>
    <name evidence="1" type="ORF">NCTC9695_02464</name>
</gene>
<evidence type="ECO:0000313" key="2">
    <source>
        <dbReference type="Proteomes" id="UP000275777"/>
    </source>
</evidence>
<sequence>MPRTRRPPDIAAAMRRESPLYIPRNHLVEEALDAASERGDMGPTLKLLEALHQPFAEREEWERYALPAEPELAEGIGRFVGRDRTELSAAPKPLTFGIANALMDIKNHLPAETPLNAVLSRR</sequence>
<accession>A0A447TAV6</accession>
<dbReference type="EMBL" id="LR134182">
    <property type="protein sequence ID" value="VEB42022.1"/>
    <property type="molecule type" value="Genomic_DNA"/>
</dbReference>
<dbReference type="Proteomes" id="UP000275777">
    <property type="component" value="Chromosome"/>
</dbReference>
<dbReference type="AlphaFoldDB" id="A0A447TAV6"/>